<keyword evidence="2" id="KW-1185">Reference proteome</keyword>
<proteinExistence type="predicted"/>
<evidence type="ECO:0000313" key="1">
    <source>
        <dbReference type="EMBL" id="MCD7464570.1"/>
    </source>
</evidence>
<protein>
    <submittedName>
        <fullName evidence="1">Uncharacterized protein</fullName>
    </submittedName>
</protein>
<gene>
    <name evidence="1" type="ORF">HAX54_052998</name>
</gene>
<name>A0ABS8SZR7_DATST</name>
<dbReference type="Proteomes" id="UP000823775">
    <property type="component" value="Unassembled WGS sequence"/>
</dbReference>
<reference evidence="1 2" key="1">
    <citation type="journal article" date="2021" name="BMC Genomics">
        <title>Datura genome reveals duplications of psychoactive alkaloid biosynthetic genes and high mutation rate following tissue culture.</title>
        <authorList>
            <person name="Rajewski A."/>
            <person name="Carter-House D."/>
            <person name="Stajich J."/>
            <person name="Litt A."/>
        </authorList>
    </citation>
    <scope>NUCLEOTIDE SEQUENCE [LARGE SCALE GENOMIC DNA]</scope>
    <source>
        <strain evidence="1">AR-01</strain>
    </source>
</reference>
<organism evidence="1 2">
    <name type="scientific">Datura stramonium</name>
    <name type="common">Jimsonweed</name>
    <name type="synonym">Common thornapple</name>
    <dbReference type="NCBI Taxonomy" id="4076"/>
    <lineage>
        <taxon>Eukaryota</taxon>
        <taxon>Viridiplantae</taxon>
        <taxon>Streptophyta</taxon>
        <taxon>Embryophyta</taxon>
        <taxon>Tracheophyta</taxon>
        <taxon>Spermatophyta</taxon>
        <taxon>Magnoliopsida</taxon>
        <taxon>eudicotyledons</taxon>
        <taxon>Gunneridae</taxon>
        <taxon>Pentapetalae</taxon>
        <taxon>asterids</taxon>
        <taxon>lamiids</taxon>
        <taxon>Solanales</taxon>
        <taxon>Solanaceae</taxon>
        <taxon>Solanoideae</taxon>
        <taxon>Datureae</taxon>
        <taxon>Datura</taxon>
    </lineage>
</organism>
<feature type="non-terminal residue" evidence="1">
    <location>
        <position position="1"/>
    </location>
</feature>
<accession>A0ABS8SZR7</accession>
<dbReference type="EMBL" id="JACEIK010000975">
    <property type="protein sequence ID" value="MCD7464570.1"/>
    <property type="molecule type" value="Genomic_DNA"/>
</dbReference>
<evidence type="ECO:0000313" key="2">
    <source>
        <dbReference type="Proteomes" id="UP000823775"/>
    </source>
</evidence>
<sequence>RESVGAINTLIILGRPFLATGRAPMDWEKHEIKFRVNDDEITLKARRENLFPKSYGNISVVVDVDVYNDPTKLGGKVALKKKKSKSKWVKHYFCGSEGRMRMRKSCPRDDSSMG</sequence>
<comment type="caution">
    <text evidence="1">The sequence shown here is derived from an EMBL/GenBank/DDBJ whole genome shotgun (WGS) entry which is preliminary data.</text>
</comment>